<feature type="domain" description="Myb-like" evidence="6">
    <location>
        <begin position="46"/>
        <end position="97"/>
    </location>
</feature>
<accession>A0A2P6S144</accession>
<evidence type="ECO:0000259" key="6">
    <source>
        <dbReference type="Pfam" id="PF00249"/>
    </source>
</evidence>
<dbReference type="InterPro" id="IPR009057">
    <property type="entry name" value="Homeodomain-like_sf"/>
</dbReference>
<evidence type="ECO:0000256" key="2">
    <source>
        <dbReference type="ARBA" id="ARBA00023015"/>
    </source>
</evidence>
<dbReference type="GO" id="GO:0005634">
    <property type="term" value="C:nucleus"/>
    <property type="evidence" value="ECO:0007669"/>
    <property type="project" value="UniProtKB-SubCell"/>
</dbReference>
<dbReference type="Proteomes" id="UP000238479">
    <property type="component" value="Chromosome 2"/>
</dbReference>
<keyword evidence="4" id="KW-0539">Nucleus</keyword>
<feature type="region of interest" description="Disordered" evidence="5">
    <location>
        <begin position="1"/>
        <end position="31"/>
    </location>
</feature>
<evidence type="ECO:0000313" key="8">
    <source>
        <dbReference type="Proteomes" id="UP000238479"/>
    </source>
</evidence>
<dbReference type="InterPro" id="IPR006447">
    <property type="entry name" value="Myb_dom_plants"/>
</dbReference>
<dbReference type="InterPro" id="IPR001005">
    <property type="entry name" value="SANT/Myb"/>
</dbReference>
<protein>
    <submittedName>
        <fullName evidence="7">Putative transcription factor MYB-HB-like family</fullName>
    </submittedName>
</protein>
<organism evidence="7 8">
    <name type="scientific">Rosa chinensis</name>
    <name type="common">China rose</name>
    <dbReference type="NCBI Taxonomy" id="74649"/>
    <lineage>
        <taxon>Eukaryota</taxon>
        <taxon>Viridiplantae</taxon>
        <taxon>Streptophyta</taxon>
        <taxon>Embryophyta</taxon>
        <taxon>Tracheophyta</taxon>
        <taxon>Spermatophyta</taxon>
        <taxon>Magnoliopsida</taxon>
        <taxon>eudicotyledons</taxon>
        <taxon>Gunneridae</taxon>
        <taxon>Pentapetalae</taxon>
        <taxon>rosids</taxon>
        <taxon>fabids</taxon>
        <taxon>Rosales</taxon>
        <taxon>Rosaceae</taxon>
        <taxon>Rosoideae</taxon>
        <taxon>Rosoideae incertae sedis</taxon>
        <taxon>Rosa</taxon>
    </lineage>
</organism>
<dbReference type="Gene3D" id="1.10.10.60">
    <property type="entry name" value="Homeodomain-like"/>
    <property type="match status" value="1"/>
</dbReference>
<dbReference type="AlphaFoldDB" id="A0A2P6S144"/>
<evidence type="ECO:0000256" key="1">
    <source>
        <dbReference type="ARBA" id="ARBA00004123"/>
    </source>
</evidence>
<dbReference type="SUPFAM" id="SSF46689">
    <property type="entry name" value="Homeodomain-like"/>
    <property type="match status" value="1"/>
</dbReference>
<keyword evidence="2" id="KW-0805">Transcription regulation</keyword>
<dbReference type="OMA" id="PETCKFL"/>
<dbReference type="Gramene" id="PRQ52408">
    <property type="protein sequence ID" value="PRQ52408"/>
    <property type="gene ID" value="RchiOBHm_Chr2g0155181"/>
</dbReference>
<comment type="caution">
    <text evidence="7">The sequence shown here is derived from an EMBL/GenBank/DDBJ whole genome shotgun (WGS) entry which is preliminary data.</text>
</comment>
<dbReference type="STRING" id="74649.A0A2P6S144"/>
<reference evidence="7 8" key="1">
    <citation type="journal article" date="2018" name="Nat. Genet.">
        <title>The Rosa genome provides new insights in the design of modern roses.</title>
        <authorList>
            <person name="Bendahmane M."/>
        </authorList>
    </citation>
    <scope>NUCLEOTIDE SEQUENCE [LARGE SCALE GENOMIC DNA]</scope>
    <source>
        <strain evidence="8">cv. Old Blush</strain>
    </source>
</reference>
<dbReference type="GO" id="GO:0003677">
    <property type="term" value="F:DNA binding"/>
    <property type="evidence" value="ECO:0007669"/>
    <property type="project" value="InterPro"/>
</dbReference>
<keyword evidence="8" id="KW-1185">Reference proteome</keyword>
<dbReference type="EMBL" id="PDCK01000040">
    <property type="protein sequence ID" value="PRQ52408.1"/>
    <property type="molecule type" value="Genomic_DNA"/>
</dbReference>
<dbReference type="Pfam" id="PF00249">
    <property type="entry name" value="Myb_DNA-binding"/>
    <property type="match status" value="1"/>
</dbReference>
<feature type="compositionally biased region" description="Acidic residues" evidence="5">
    <location>
        <begin position="7"/>
        <end position="20"/>
    </location>
</feature>
<gene>
    <name evidence="7" type="ORF">RchiOBHm_Chr2g0155181</name>
</gene>
<dbReference type="InterPro" id="IPR046955">
    <property type="entry name" value="PHR1-like"/>
</dbReference>
<comment type="subcellular location">
    <subcellularLocation>
        <location evidence="1">Nucleus</location>
    </subcellularLocation>
</comment>
<keyword evidence="3" id="KW-0804">Transcription</keyword>
<sequence>MDRGVVEGEEEEEEEEQEENSSDHSSSQIEPVALPYVPSSYKLKSRLRWSADLHASFVDAVYQLGGPHKATPKSIMQIMDVKGLSLFHVKSHLQKYRLGKYGVKEWRDGSSSRTGMTDRSY</sequence>
<dbReference type="GO" id="GO:0003700">
    <property type="term" value="F:DNA-binding transcription factor activity"/>
    <property type="evidence" value="ECO:0007669"/>
    <property type="project" value="InterPro"/>
</dbReference>
<proteinExistence type="predicted"/>
<dbReference type="NCBIfam" id="TIGR01557">
    <property type="entry name" value="myb_SHAQKYF"/>
    <property type="match status" value="1"/>
</dbReference>
<evidence type="ECO:0000313" key="7">
    <source>
        <dbReference type="EMBL" id="PRQ52408.1"/>
    </source>
</evidence>
<evidence type="ECO:0000256" key="3">
    <source>
        <dbReference type="ARBA" id="ARBA00023163"/>
    </source>
</evidence>
<evidence type="ECO:0000256" key="5">
    <source>
        <dbReference type="SAM" id="MobiDB-lite"/>
    </source>
</evidence>
<name>A0A2P6S144_ROSCH</name>
<dbReference type="PANTHER" id="PTHR31499:SF49">
    <property type="entry name" value="PROTEIN PHOSPHATE STARVATION RESPONSE 1-LIKE ISOFORM X1"/>
    <property type="match status" value="1"/>
</dbReference>
<dbReference type="FunFam" id="1.10.10.60:FF:000002">
    <property type="entry name" value="Myb family transcription factor"/>
    <property type="match status" value="1"/>
</dbReference>
<dbReference type="PANTHER" id="PTHR31499">
    <property type="entry name" value="MYB FAMILY TRANSCRIPTION FACTOR PHL11"/>
    <property type="match status" value="1"/>
</dbReference>
<evidence type="ECO:0000256" key="4">
    <source>
        <dbReference type="ARBA" id="ARBA00023242"/>
    </source>
</evidence>